<dbReference type="Proteomes" id="UP000887159">
    <property type="component" value="Unassembled WGS sequence"/>
</dbReference>
<dbReference type="EMBL" id="BMAU01021304">
    <property type="protein sequence ID" value="GFY11066.1"/>
    <property type="molecule type" value="Genomic_DNA"/>
</dbReference>
<organism evidence="1 2">
    <name type="scientific">Trichonephila clavipes</name>
    <name type="common">Golden silk orbweaver</name>
    <name type="synonym">Nephila clavipes</name>
    <dbReference type="NCBI Taxonomy" id="2585209"/>
    <lineage>
        <taxon>Eukaryota</taxon>
        <taxon>Metazoa</taxon>
        <taxon>Ecdysozoa</taxon>
        <taxon>Arthropoda</taxon>
        <taxon>Chelicerata</taxon>
        <taxon>Arachnida</taxon>
        <taxon>Araneae</taxon>
        <taxon>Araneomorphae</taxon>
        <taxon>Entelegynae</taxon>
        <taxon>Araneoidea</taxon>
        <taxon>Nephilidae</taxon>
        <taxon>Trichonephila</taxon>
    </lineage>
</organism>
<keyword evidence="2" id="KW-1185">Reference proteome</keyword>
<evidence type="ECO:0000313" key="1">
    <source>
        <dbReference type="EMBL" id="GFY11066.1"/>
    </source>
</evidence>
<dbReference type="AlphaFoldDB" id="A0A8X6SDA2"/>
<dbReference type="InterPro" id="IPR036397">
    <property type="entry name" value="RNaseH_sf"/>
</dbReference>
<gene>
    <name evidence="1" type="primary">X975_12193</name>
    <name evidence="1" type="ORF">TNCV_4470521</name>
</gene>
<protein>
    <submittedName>
        <fullName evidence="1">Transposable element Tc1 transposase</fullName>
    </submittedName>
</protein>
<dbReference type="GO" id="GO:0003676">
    <property type="term" value="F:nucleic acid binding"/>
    <property type="evidence" value="ECO:0007669"/>
    <property type="project" value="InterPro"/>
</dbReference>
<comment type="caution">
    <text evidence="1">The sequence shown here is derived from an EMBL/GenBank/DDBJ whole genome shotgun (WGS) entry which is preliminary data.</text>
</comment>
<name>A0A8X6SDA2_TRICX</name>
<accession>A0A8X6SDA2</accession>
<proteinExistence type="predicted"/>
<reference evidence="1" key="1">
    <citation type="submission" date="2020-08" db="EMBL/GenBank/DDBJ databases">
        <title>Multicomponent nature underlies the extraordinary mechanical properties of spider dragline silk.</title>
        <authorList>
            <person name="Kono N."/>
            <person name="Nakamura H."/>
            <person name="Mori M."/>
            <person name="Yoshida Y."/>
            <person name="Ohtoshi R."/>
            <person name="Malay A.D."/>
            <person name="Moran D.A.P."/>
            <person name="Tomita M."/>
            <person name="Numata K."/>
            <person name="Arakawa K."/>
        </authorList>
    </citation>
    <scope>NUCLEOTIDE SEQUENCE</scope>
</reference>
<dbReference type="Gene3D" id="3.30.420.10">
    <property type="entry name" value="Ribonuclease H-like superfamily/Ribonuclease H"/>
    <property type="match status" value="1"/>
</dbReference>
<sequence>MYECMNENSKTVSFGYMMKHLKPNNPKEASCGLHRSFGCIPLTPRHNAARRKWAAKYRDWMQRDWSQVLFSDESRFVLECDTRHVLVWGEEGTRNNPIFVTERSHYRHCGLMI</sequence>
<evidence type="ECO:0000313" key="2">
    <source>
        <dbReference type="Proteomes" id="UP000887159"/>
    </source>
</evidence>